<dbReference type="Proteomes" id="UP000290365">
    <property type="component" value="Chromosome"/>
</dbReference>
<dbReference type="AlphaFoldDB" id="A0A4P6JKG4"/>
<dbReference type="InterPro" id="IPR023393">
    <property type="entry name" value="START-like_dom_sf"/>
</dbReference>
<accession>A0A4P6JKG4</accession>
<dbReference type="Gene3D" id="3.30.530.20">
    <property type="match status" value="1"/>
</dbReference>
<gene>
    <name evidence="3" type="ORF">EPA93_06380</name>
</gene>
<keyword evidence="4" id="KW-1185">Reference proteome</keyword>
<dbReference type="KEGG" id="kbs:EPA93_06380"/>
<dbReference type="OrthoDB" id="2364866at2"/>
<protein>
    <submittedName>
        <fullName evidence="3">Polyketide cyclase</fullName>
    </submittedName>
</protein>
<dbReference type="CDD" id="cd08901">
    <property type="entry name" value="SRPBCC_CalC_Aha1-like_8"/>
    <property type="match status" value="1"/>
</dbReference>
<evidence type="ECO:0000313" key="3">
    <source>
        <dbReference type="EMBL" id="QBD75649.1"/>
    </source>
</evidence>
<dbReference type="SUPFAM" id="SSF55961">
    <property type="entry name" value="Bet v1-like"/>
    <property type="match status" value="1"/>
</dbReference>
<evidence type="ECO:0000259" key="2">
    <source>
        <dbReference type="Pfam" id="PF08327"/>
    </source>
</evidence>
<feature type="domain" description="Activator of Hsp90 ATPase homologue 1/2-like C-terminal" evidence="2">
    <location>
        <begin position="21"/>
        <end position="141"/>
    </location>
</feature>
<dbReference type="InterPro" id="IPR013538">
    <property type="entry name" value="ASHA1/2-like_C"/>
</dbReference>
<comment type="similarity">
    <text evidence="1">Belongs to the AHA1 family.</text>
</comment>
<dbReference type="RefSeq" id="WP_129886246.1">
    <property type="nucleotide sequence ID" value="NZ_CP035758.1"/>
</dbReference>
<proteinExistence type="inferred from homology"/>
<evidence type="ECO:0000313" key="4">
    <source>
        <dbReference type="Proteomes" id="UP000290365"/>
    </source>
</evidence>
<organism evidence="3 4">
    <name type="scientific">Ktedonosporobacter rubrisoli</name>
    <dbReference type="NCBI Taxonomy" id="2509675"/>
    <lineage>
        <taxon>Bacteria</taxon>
        <taxon>Bacillati</taxon>
        <taxon>Chloroflexota</taxon>
        <taxon>Ktedonobacteria</taxon>
        <taxon>Ktedonobacterales</taxon>
        <taxon>Ktedonosporobacteraceae</taxon>
        <taxon>Ktedonosporobacter</taxon>
    </lineage>
</organism>
<name>A0A4P6JKG4_KTERU</name>
<dbReference type="EMBL" id="CP035758">
    <property type="protein sequence ID" value="QBD75649.1"/>
    <property type="molecule type" value="Genomic_DNA"/>
</dbReference>
<evidence type="ECO:0000256" key="1">
    <source>
        <dbReference type="ARBA" id="ARBA00006817"/>
    </source>
</evidence>
<reference evidence="3 4" key="1">
    <citation type="submission" date="2019-01" db="EMBL/GenBank/DDBJ databases">
        <title>Ktedonosporobacter rubrisoli SCAWS-G2.</title>
        <authorList>
            <person name="Huang Y."/>
            <person name="Yan B."/>
        </authorList>
    </citation>
    <scope>NUCLEOTIDE SEQUENCE [LARGE SCALE GENOMIC DNA]</scope>
    <source>
        <strain evidence="3 4">SCAWS-G2</strain>
    </source>
</reference>
<dbReference type="Pfam" id="PF08327">
    <property type="entry name" value="AHSA1"/>
    <property type="match status" value="1"/>
</dbReference>
<sequence>MSNLQITQAPAAHTAMLIRKPVAEVFEAFIDPAITTKFWFTKSSGRLEPGKEVQWTWEMYDVSTQVSVKAIEENKRILAEWAGYNNPTLIEWTFTPHGDNATFVNITETGFSGNGDELFTQVVDSTGGFSWVLAGLKALLEHNVTLNLVGDRHPTQTIA</sequence>